<evidence type="ECO:0000313" key="1">
    <source>
        <dbReference type="EMBL" id="KAI4862767.1"/>
    </source>
</evidence>
<dbReference type="EMBL" id="MU393519">
    <property type="protein sequence ID" value="KAI4862767.1"/>
    <property type="molecule type" value="Genomic_DNA"/>
</dbReference>
<organism evidence="1 2">
    <name type="scientific">Hypoxylon rubiginosum</name>
    <dbReference type="NCBI Taxonomy" id="110542"/>
    <lineage>
        <taxon>Eukaryota</taxon>
        <taxon>Fungi</taxon>
        <taxon>Dikarya</taxon>
        <taxon>Ascomycota</taxon>
        <taxon>Pezizomycotina</taxon>
        <taxon>Sordariomycetes</taxon>
        <taxon>Xylariomycetidae</taxon>
        <taxon>Xylariales</taxon>
        <taxon>Hypoxylaceae</taxon>
        <taxon>Hypoxylon</taxon>
    </lineage>
</organism>
<name>A0ACB9YU95_9PEZI</name>
<comment type="caution">
    <text evidence="1">The sequence shown here is derived from an EMBL/GenBank/DDBJ whole genome shotgun (WGS) entry which is preliminary data.</text>
</comment>
<evidence type="ECO:0000313" key="2">
    <source>
        <dbReference type="Proteomes" id="UP001497700"/>
    </source>
</evidence>
<accession>A0ACB9YU95</accession>
<protein>
    <submittedName>
        <fullName evidence="1">Short chain dehydrogenase reductase</fullName>
    </submittedName>
</protein>
<proteinExistence type="predicted"/>
<dbReference type="Proteomes" id="UP001497700">
    <property type="component" value="Unassembled WGS sequence"/>
</dbReference>
<sequence>MTALKLNLSDIPDLTGQIAIITGGCSGIGLAAGRILASRNASVHALDISPPHPEDGENPPNWQSHIVDVSDWNQLSAAFKKIGRIDIAIANAGISEDFDFFSNIAGPDDAEPQYRCIDVNLRAVINFVHLALSAFRKYDRGGSIVITASATGYSPEHSLPVYSAAKAGVLGLIRALRPSLPYTHNVVINGVAPAATITRLLPKNLAAPIVAAGSPVSTAEHVGLAVAWSAVGTEERQVDRYGRDPDEVLTRWPGRWNGRIILTLGDTWTEVEGPLADRKAEWLGEWQAKSTANQQVLTDMRPLPNPHSNN</sequence>
<reference evidence="1 2" key="1">
    <citation type="journal article" date="2022" name="New Phytol.">
        <title>Ecological generalism drives hyperdiversity of secondary metabolite gene clusters in xylarialean endophytes.</title>
        <authorList>
            <person name="Franco M.E.E."/>
            <person name="Wisecaver J.H."/>
            <person name="Arnold A.E."/>
            <person name="Ju Y.M."/>
            <person name="Slot J.C."/>
            <person name="Ahrendt S."/>
            <person name="Moore L.P."/>
            <person name="Eastman K.E."/>
            <person name="Scott K."/>
            <person name="Konkel Z."/>
            <person name="Mondo S.J."/>
            <person name="Kuo A."/>
            <person name="Hayes R.D."/>
            <person name="Haridas S."/>
            <person name="Andreopoulos B."/>
            <person name="Riley R."/>
            <person name="LaButti K."/>
            <person name="Pangilinan J."/>
            <person name="Lipzen A."/>
            <person name="Amirebrahimi M."/>
            <person name="Yan J."/>
            <person name="Adam C."/>
            <person name="Keymanesh K."/>
            <person name="Ng V."/>
            <person name="Louie K."/>
            <person name="Northen T."/>
            <person name="Drula E."/>
            <person name="Henrissat B."/>
            <person name="Hsieh H.M."/>
            <person name="Youens-Clark K."/>
            <person name="Lutzoni F."/>
            <person name="Miadlikowska J."/>
            <person name="Eastwood D.C."/>
            <person name="Hamelin R.C."/>
            <person name="Grigoriev I.V."/>
            <person name="U'Ren J.M."/>
        </authorList>
    </citation>
    <scope>NUCLEOTIDE SEQUENCE [LARGE SCALE GENOMIC DNA]</scope>
    <source>
        <strain evidence="1 2">CBS 119005</strain>
    </source>
</reference>
<gene>
    <name evidence="1" type="ORF">F4820DRAFT_459996</name>
</gene>
<keyword evidence="2" id="KW-1185">Reference proteome</keyword>